<dbReference type="AlphaFoldDB" id="A0A178IDN0"/>
<keyword evidence="3" id="KW-1185">Reference proteome</keyword>
<evidence type="ECO:0000313" key="3">
    <source>
        <dbReference type="Proteomes" id="UP000078486"/>
    </source>
</evidence>
<dbReference type="EMBL" id="LRRQ01000144">
    <property type="protein sequence ID" value="OAM88124.1"/>
    <property type="molecule type" value="Genomic_DNA"/>
</dbReference>
<dbReference type="Proteomes" id="UP000078486">
    <property type="component" value="Unassembled WGS sequence"/>
</dbReference>
<evidence type="ECO:0000313" key="2">
    <source>
        <dbReference type="EMBL" id="OAM88124.1"/>
    </source>
</evidence>
<reference evidence="2 3" key="1">
    <citation type="submission" date="2016-01" db="EMBL/GenBank/DDBJ databases">
        <title>High potential of lignocellulose degradation of a new Verrucomicrobia species.</title>
        <authorList>
            <person name="Wang Y."/>
            <person name="Shi Y."/>
            <person name="Qiu Z."/>
            <person name="Liu S."/>
            <person name="Yang H."/>
        </authorList>
    </citation>
    <scope>NUCLEOTIDE SEQUENCE [LARGE SCALE GENOMIC DNA]</scope>
    <source>
        <strain evidence="2 3">TSB47</strain>
    </source>
</reference>
<proteinExistence type="predicted"/>
<comment type="caution">
    <text evidence="2">The sequence shown here is derived from an EMBL/GenBank/DDBJ whole genome shotgun (WGS) entry which is preliminary data.</text>
</comment>
<feature type="region of interest" description="Disordered" evidence="1">
    <location>
        <begin position="47"/>
        <end position="74"/>
    </location>
</feature>
<evidence type="ECO:0000256" key="1">
    <source>
        <dbReference type="SAM" id="MobiDB-lite"/>
    </source>
</evidence>
<sequence length="74" mass="8328">MQRRTAAPAEKRIQGNAVPCLPQPFLSKTDEPFPMKLHRRRFAGHRVEQLSQKKSLHSPPEPGFLPLLQQGTGS</sequence>
<organism evidence="2 3">
    <name type="scientific">Termitidicoccus mucosus</name>
    <dbReference type="NCBI Taxonomy" id="1184151"/>
    <lineage>
        <taxon>Bacteria</taxon>
        <taxon>Pseudomonadati</taxon>
        <taxon>Verrucomicrobiota</taxon>
        <taxon>Opitutia</taxon>
        <taxon>Opitutales</taxon>
        <taxon>Opitutaceae</taxon>
        <taxon>Termitidicoccus</taxon>
    </lineage>
</organism>
<gene>
    <name evidence="2" type="ORF">AW736_18805</name>
</gene>
<name>A0A178IDN0_9BACT</name>
<protein>
    <submittedName>
        <fullName evidence="2">Uncharacterized protein</fullName>
    </submittedName>
</protein>
<accession>A0A178IDN0</accession>